<dbReference type="PANTHER" id="PTHR38780:SF1">
    <property type="entry name" value="PROTEIN TUSC"/>
    <property type="match status" value="1"/>
</dbReference>
<dbReference type="Proteomes" id="UP001501321">
    <property type="component" value="Unassembled WGS sequence"/>
</dbReference>
<comment type="caution">
    <text evidence="2">The sequence shown here is derived from an EMBL/GenBank/DDBJ whole genome shotgun (WGS) entry which is preliminary data.</text>
</comment>
<proteinExistence type="inferred from homology"/>
<dbReference type="InterPro" id="IPR017462">
    <property type="entry name" value="Sulphur_relay_TusC/DsrF"/>
</dbReference>
<evidence type="ECO:0000256" key="1">
    <source>
        <dbReference type="ARBA" id="ARBA00005996"/>
    </source>
</evidence>
<accession>A0ABP8Q775</accession>
<comment type="similarity">
    <text evidence="1">Belongs to the DsrF/TusC family.</text>
</comment>
<organism evidence="2 3">
    <name type="scientific">Pseudaeromonas paramecii</name>
    <dbReference type="NCBI Taxonomy" id="2138166"/>
    <lineage>
        <taxon>Bacteria</taxon>
        <taxon>Pseudomonadati</taxon>
        <taxon>Pseudomonadota</taxon>
        <taxon>Gammaproteobacteria</taxon>
        <taxon>Aeromonadales</taxon>
        <taxon>Aeromonadaceae</taxon>
        <taxon>Pseudaeromonas</taxon>
    </lineage>
</organism>
<dbReference type="Pfam" id="PF02635">
    <property type="entry name" value="DsrE"/>
    <property type="match status" value="1"/>
</dbReference>
<dbReference type="PANTHER" id="PTHR38780">
    <property type="entry name" value="PROTEIN TUSC"/>
    <property type="match status" value="1"/>
</dbReference>
<protein>
    <submittedName>
        <fullName evidence="2">Sulfurtransferase complex subunit TusC</fullName>
    </submittedName>
</protein>
<dbReference type="NCBIfam" id="TIGR03010">
    <property type="entry name" value="sulf_tusC_dsrF"/>
    <property type="match status" value="1"/>
</dbReference>
<sequence length="118" mass="12912">MNKIAFVFRTAPHGRATGREGLDALLATSAFSEDLAVFFVEDGLYQLLPEQAPAQVLSRDHAPSFKLLPLYDIEQIYFCQDSLTARGLAADSLLIPGQPLAAKALADTLAQYPVRLMF</sequence>
<dbReference type="NCBIfam" id="NF001238">
    <property type="entry name" value="PRK00211.1"/>
    <property type="match status" value="1"/>
</dbReference>
<evidence type="ECO:0000313" key="3">
    <source>
        <dbReference type="Proteomes" id="UP001501321"/>
    </source>
</evidence>
<dbReference type="Gene3D" id="3.40.1260.10">
    <property type="entry name" value="DsrEFH-like"/>
    <property type="match status" value="1"/>
</dbReference>
<reference evidence="3" key="1">
    <citation type="journal article" date="2019" name="Int. J. Syst. Evol. Microbiol.">
        <title>The Global Catalogue of Microorganisms (GCM) 10K type strain sequencing project: providing services to taxonomists for standard genome sequencing and annotation.</title>
        <authorList>
            <consortium name="The Broad Institute Genomics Platform"/>
            <consortium name="The Broad Institute Genome Sequencing Center for Infectious Disease"/>
            <person name="Wu L."/>
            <person name="Ma J."/>
        </authorList>
    </citation>
    <scope>NUCLEOTIDE SEQUENCE [LARGE SCALE GENOMIC DNA]</scope>
    <source>
        <strain evidence="3">JCM 32226</strain>
    </source>
</reference>
<dbReference type="EMBL" id="BAABFC010000011">
    <property type="protein sequence ID" value="GAA4498310.1"/>
    <property type="molecule type" value="Genomic_DNA"/>
</dbReference>
<dbReference type="InterPro" id="IPR003787">
    <property type="entry name" value="Sulphur_relay_DsrE/F-like"/>
</dbReference>
<gene>
    <name evidence="2" type="primary">tusC</name>
    <name evidence="2" type="ORF">GCM10023095_16520</name>
</gene>
<dbReference type="RefSeq" id="WP_345011941.1">
    <property type="nucleotide sequence ID" value="NZ_BAABFC010000011.1"/>
</dbReference>
<keyword evidence="3" id="KW-1185">Reference proteome</keyword>
<evidence type="ECO:0000313" key="2">
    <source>
        <dbReference type="EMBL" id="GAA4498310.1"/>
    </source>
</evidence>
<name>A0ABP8Q775_9GAMM</name>
<dbReference type="InterPro" id="IPR027396">
    <property type="entry name" value="DsrEFH-like"/>
</dbReference>
<dbReference type="SUPFAM" id="SSF75169">
    <property type="entry name" value="DsrEFH-like"/>
    <property type="match status" value="1"/>
</dbReference>